<keyword evidence="6 7" id="KW-0472">Membrane</keyword>
<comment type="similarity">
    <text evidence="2">Belongs to the MotB family.</text>
</comment>
<evidence type="ECO:0000256" key="1">
    <source>
        <dbReference type="ARBA" id="ARBA00004162"/>
    </source>
</evidence>
<accession>A0A520MFR0</accession>
<keyword evidence="10" id="KW-0282">Flagellum</keyword>
<dbReference type="Gene3D" id="3.30.1330.60">
    <property type="entry name" value="OmpA-like domain"/>
    <property type="match status" value="1"/>
</dbReference>
<dbReference type="AlphaFoldDB" id="A0A520MFR0"/>
<dbReference type="InterPro" id="IPR025713">
    <property type="entry name" value="MotB-like_N_dom"/>
</dbReference>
<evidence type="ECO:0000256" key="3">
    <source>
        <dbReference type="ARBA" id="ARBA00022475"/>
    </source>
</evidence>
<sequence>MDETLALKNSNEDCKPCPKGVPMWMATFADMAILLMAFFVLLIAFNKTEKGGAQMTAGPEEGNFGVQNELPVVSRPKGESAIAKSFSPAQVDRTLVKIVREVTTDIRPPKVTPLTRLNREKKVKRNAEMEMLENALAKEIATNRVRVIAGKFKIIVEILSQSIDGEDRQGDYKASGFKVRERDLQIYAKVAEVQAETEAELEIQHVRQKMRDGEPDSSGTQASMEDQFEIVKQALAAEINRGQAEVIKDEERIIIRLAEHGSFPSGSAIIKPSFKRILSKLGLSLQEVSGEIMVEGHTDSVPMAYNERFRSNWDLSAARAAAVVDYLLGVTPQVRGRIMASGMADIRPLMTNDTPIGRSRNRRIEVIVSAS</sequence>
<evidence type="ECO:0000256" key="5">
    <source>
        <dbReference type="ARBA" id="ARBA00022989"/>
    </source>
</evidence>
<evidence type="ECO:0000313" key="11">
    <source>
        <dbReference type="Proteomes" id="UP000315889"/>
    </source>
</evidence>
<dbReference type="Pfam" id="PF13677">
    <property type="entry name" value="MotB_plug"/>
    <property type="match status" value="1"/>
</dbReference>
<keyword evidence="3" id="KW-1003">Cell membrane</keyword>
<keyword evidence="4 8" id="KW-0812">Transmembrane</keyword>
<evidence type="ECO:0000256" key="8">
    <source>
        <dbReference type="SAM" id="Phobius"/>
    </source>
</evidence>
<dbReference type="Proteomes" id="UP000315889">
    <property type="component" value="Unassembled WGS sequence"/>
</dbReference>
<evidence type="ECO:0000259" key="9">
    <source>
        <dbReference type="PROSITE" id="PS51123"/>
    </source>
</evidence>
<dbReference type="InterPro" id="IPR006665">
    <property type="entry name" value="OmpA-like"/>
</dbReference>
<evidence type="ECO:0000313" key="10">
    <source>
        <dbReference type="EMBL" id="RZO20059.1"/>
    </source>
</evidence>
<name>A0A520MFR0_9GAMM</name>
<keyword evidence="10" id="KW-0969">Cilium</keyword>
<evidence type="ECO:0000256" key="6">
    <source>
        <dbReference type="ARBA" id="ARBA00023136"/>
    </source>
</evidence>
<dbReference type="InterPro" id="IPR050330">
    <property type="entry name" value="Bact_OuterMem_StrucFunc"/>
</dbReference>
<organism evidence="10 11">
    <name type="scientific">SAR92 clade bacterium</name>
    <dbReference type="NCBI Taxonomy" id="2315479"/>
    <lineage>
        <taxon>Bacteria</taxon>
        <taxon>Pseudomonadati</taxon>
        <taxon>Pseudomonadota</taxon>
        <taxon>Gammaproteobacteria</taxon>
        <taxon>Cellvibrionales</taxon>
        <taxon>Porticoccaceae</taxon>
        <taxon>SAR92 clade</taxon>
    </lineage>
</organism>
<comment type="caution">
    <text evidence="10">The sequence shown here is derived from an EMBL/GenBank/DDBJ whole genome shotgun (WGS) entry which is preliminary data.</text>
</comment>
<comment type="subcellular location">
    <subcellularLocation>
        <location evidence="1">Cell membrane</location>
        <topology evidence="1">Single-pass membrane protein</topology>
    </subcellularLocation>
</comment>
<dbReference type="PROSITE" id="PS51123">
    <property type="entry name" value="OMPA_2"/>
    <property type="match status" value="1"/>
</dbReference>
<dbReference type="PANTHER" id="PTHR30329:SF21">
    <property type="entry name" value="LIPOPROTEIN YIAD-RELATED"/>
    <property type="match status" value="1"/>
</dbReference>
<gene>
    <name evidence="10" type="ORF">EVB03_05515</name>
</gene>
<dbReference type="Pfam" id="PF00691">
    <property type="entry name" value="OmpA"/>
    <property type="match status" value="1"/>
</dbReference>
<dbReference type="PANTHER" id="PTHR30329">
    <property type="entry name" value="STATOR ELEMENT OF FLAGELLAR MOTOR COMPLEX"/>
    <property type="match status" value="1"/>
</dbReference>
<feature type="transmembrane region" description="Helical" evidence="8">
    <location>
        <begin position="23"/>
        <end position="45"/>
    </location>
</feature>
<evidence type="ECO:0000256" key="4">
    <source>
        <dbReference type="ARBA" id="ARBA00022692"/>
    </source>
</evidence>
<dbReference type="CDD" id="cd07185">
    <property type="entry name" value="OmpA_C-like"/>
    <property type="match status" value="1"/>
</dbReference>
<evidence type="ECO:0000256" key="7">
    <source>
        <dbReference type="PROSITE-ProRule" id="PRU00473"/>
    </source>
</evidence>
<dbReference type="GO" id="GO:0005886">
    <property type="term" value="C:plasma membrane"/>
    <property type="evidence" value="ECO:0007669"/>
    <property type="project" value="UniProtKB-SubCell"/>
</dbReference>
<feature type="domain" description="OmpA-like" evidence="9">
    <location>
        <begin position="250"/>
        <end position="371"/>
    </location>
</feature>
<evidence type="ECO:0000256" key="2">
    <source>
        <dbReference type="ARBA" id="ARBA00008914"/>
    </source>
</evidence>
<keyword evidence="5 8" id="KW-1133">Transmembrane helix</keyword>
<dbReference type="EMBL" id="SHBP01000006">
    <property type="protein sequence ID" value="RZO20059.1"/>
    <property type="molecule type" value="Genomic_DNA"/>
</dbReference>
<keyword evidence="10" id="KW-0966">Cell projection</keyword>
<proteinExistence type="inferred from homology"/>
<dbReference type="SUPFAM" id="SSF103088">
    <property type="entry name" value="OmpA-like"/>
    <property type="match status" value="1"/>
</dbReference>
<reference evidence="10 11" key="1">
    <citation type="submission" date="2019-02" db="EMBL/GenBank/DDBJ databases">
        <title>Prokaryotic population dynamics and viral predation in marine succession experiment using metagenomics: the confinement effect.</title>
        <authorList>
            <person name="Haro-Moreno J.M."/>
            <person name="Rodriguez-Valera F."/>
            <person name="Lopez-Perez M."/>
        </authorList>
    </citation>
    <scope>NUCLEOTIDE SEQUENCE [LARGE SCALE GENOMIC DNA]</scope>
    <source>
        <strain evidence="10">MED-G170</strain>
    </source>
</reference>
<protein>
    <submittedName>
        <fullName evidence="10">Flagellar motor protein MotB</fullName>
    </submittedName>
</protein>
<dbReference type="InterPro" id="IPR036737">
    <property type="entry name" value="OmpA-like_sf"/>
</dbReference>